<dbReference type="GO" id="GO:0005739">
    <property type="term" value="C:mitochondrion"/>
    <property type="evidence" value="ECO:0007669"/>
    <property type="project" value="TreeGrafter"/>
</dbReference>
<dbReference type="InterPro" id="IPR013740">
    <property type="entry name" value="Redoxin"/>
</dbReference>
<dbReference type="PROSITE" id="PS51352">
    <property type="entry name" value="THIOREDOXIN_2"/>
    <property type="match status" value="1"/>
</dbReference>
<feature type="domain" description="Thioredoxin" evidence="8">
    <location>
        <begin position="34"/>
        <end position="186"/>
    </location>
</feature>
<dbReference type="CDD" id="cd03013">
    <property type="entry name" value="PRX5_like"/>
    <property type="match status" value="1"/>
</dbReference>
<dbReference type="AlphaFoldDB" id="A0A6A6SP46"/>
<dbReference type="Gene3D" id="3.40.30.10">
    <property type="entry name" value="Glutaredoxin"/>
    <property type="match status" value="1"/>
</dbReference>
<evidence type="ECO:0000256" key="7">
    <source>
        <dbReference type="RuleBase" id="RU366011"/>
    </source>
</evidence>
<dbReference type="OrthoDB" id="1882547at2759"/>
<organism evidence="9 10">
    <name type="scientific">Lophiostoma macrostomum CBS 122681</name>
    <dbReference type="NCBI Taxonomy" id="1314788"/>
    <lineage>
        <taxon>Eukaryota</taxon>
        <taxon>Fungi</taxon>
        <taxon>Dikarya</taxon>
        <taxon>Ascomycota</taxon>
        <taxon>Pezizomycotina</taxon>
        <taxon>Dothideomycetes</taxon>
        <taxon>Pleosporomycetidae</taxon>
        <taxon>Pleosporales</taxon>
        <taxon>Lophiostomataceae</taxon>
        <taxon>Lophiostoma</taxon>
    </lineage>
</organism>
<dbReference type="GO" id="GO:0042744">
    <property type="term" value="P:hydrogen peroxide catabolic process"/>
    <property type="evidence" value="ECO:0007669"/>
    <property type="project" value="TreeGrafter"/>
</dbReference>
<evidence type="ECO:0000259" key="8">
    <source>
        <dbReference type="PROSITE" id="PS51352"/>
    </source>
</evidence>
<dbReference type="GO" id="GO:0034599">
    <property type="term" value="P:cellular response to oxidative stress"/>
    <property type="evidence" value="ECO:0007669"/>
    <property type="project" value="InterPro"/>
</dbReference>
<dbReference type="GO" id="GO:0008379">
    <property type="term" value="F:thioredoxin peroxidase activity"/>
    <property type="evidence" value="ECO:0007669"/>
    <property type="project" value="InterPro"/>
</dbReference>
<gene>
    <name evidence="9" type="ORF">K491DRAFT_698135</name>
</gene>
<evidence type="ECO:0000256" key="3">
    <source>
        <dbReference type="ARBA" id="ARBA00022862"/>
    </source>
</evidence>
<protein>
    <submittedName>
        <fullName evidence="9">AhpC/TSA family protein</fullName>
    </submittedName>
</protein>
<dbReference type="GO" id="GO:0005777">
    <property type="term" value="C:peroxisome"/>
    <property type="evidence" value="ECO:0007669"/>
    <property type="project" value="TreeGrafter"/>
</dbReference>
<evidence type="ECO:0000313" key="10">
    <source>
        <dbReference type="Proteomes" id="UP000799324"/>
    </source>
</evidence>
<dbReference type="Pfam" id="PF08534">
    <property type="entry name" value="Redoxin"/>
    <property type="match status" value="1"/>
</dbReference>
<accession>A0A6A6SP46</accession>
<keyword evidence="5 7" id="KW-0676">Redox-active center</keyword>
<dbReference type="SUPFAM" id="SSF52833">
    <property type="entry name" value="Thioredoxin-like"/>
    <property type="match status" value="1"/>
</dbReference>
<dbReference type="InterPro" id="IPR036249">
    <property type="entry name" value="Thioredoxin-like_sf"/>
</dbReference>
<keyword evidence="2 7" id="KW-0575">Peroxidase</keyword>
<evidence type="ECO:0000256" key="2">
    <source>
        <dbReference type="ARBA" id="ARBA00022559"/>
    </source>
</evidence>
<evidence type="ECO:0000313" key="9">
    <source>
        <dbReference type="EMBL" id="KAF2649400.1"/>
    </source>
</evidence>
<proteinExistence type="inferred from homology"/>
<feature type="active site" description="Cysteine sulfenic acid (-SOH) intermediate" evidence="6">
    <location>
        <position position="77"/>
    </location>
</feature>
<keyword evidence="4 7" id="KW-0560">Oxidoreductase</keyword>
<dbReference type="FunFam" id="3.40.30.10:FF:000159">
    <property type="entry name" value="Peroxiredoxin"/>
    <property type="match status" value="1"/>
</dbReference>
<keyword evidence="10" id="KW-1185">Reference proteome</keyword>
<evidence type="ECO:0000256" key="1">
    <source>
        <dbReference type="ARBA" id="ARBA00010505"/>
    </source>
</evidence>
<comment type="similarity">
    <text evidence="1 7">Belongs to the peroxiredoxin family. Prx5 subfamily.</text>
</comment>
<reference evidence="9" key="1">
    <citation type="journal article" date="2020" name="Stud. Mycol.">
        <title>101 Dothideomycetes genomes: a test case for predicting lifestyles and emergence of pathogens.</title>
        <authorList>
            <person name="Haridas S."/>
            <person name="Albert R."/>
            <person name="Binder M."/>
            <person name="Bloem J."/>
            <person name="Labutti K."/>
            <person name="Salamov A."/>
            <person name="Andreopoulos B."/>
            <person name="Baker S."/>
            <person name="Barry K."/>
            <person name="Bills G."/>
            <person name="Bluhm B."/>
            <person name="Cannon C."/>
            <person name="Castanera R."/>
            <person name="Culley D."/>
            <person name="Daum C."/>
            <person name="Ezra D."/>
            <person name="Gonzalez J."/>
            <person name="Henrissat B."/>
            <person name="Kuo A."/>
            <person name="Liang C."/>
            <person name="Lipzen A."/>
            <person name="Lutzoni F."/>
            <person name="Magnuson J."/>
            <person name="Mondo S."/>
            <person name="Nolan M."/>
            <person name="Ohm R."/>
            <person name="Pangilinan J."/>
            <person name="Park H.-J."/>
            <person name="Ramirez L."/>
            <person name="Alfaro M."/>
            <person name="Sun H."/>
            <person name="Tritt A."/>
            <person name="Yoshinaga Y."/>
            <person name="Zwiers L.-H."/>
            <person name="Turgeon B."/>
            <person name="Goodwin S."/>
            <person name="Spatafora J."/>
            <person name="Crous P."/>
            <person name="Grigoriev I."/>
        </authorList>
    </citation>
    <scope>NUCLEOTIDE SEQUENCE</scope>
    <source>
        <strain evidence="9">CBS 122681</strain>
    </source>
</reference>
<dbReference type="PANTHER" id="PTHR10430:SF39">
    <property type="entry name" value="PEROXISOMAL MEMBRANE ASSOCIATED PROTEIN 20"/>
    <property type="match status" value="1"/>
</dbReference>
<evidence type="ECO:0000256" key="6">
    <source>
        <dbReference type="PIRSR" id="PIRSR637944-1"/>
    </source>
</evidence>
<dbReference type="EMBL" id="MU004494">
    <property type="protein sequence ID" value="KAF2649400.1"/>
    <property type="molecule type" value="Genomic_DNA"/>
</dbReference>
<evidence type="ECO:0000256" key="5">
    <source>
        <dbReference type="ARBA" id="ARBA00023284"/>
    </source>
</evidence>
<name>A0A6A6SP46_9PLEO</name>
<dbReference type="GO" id="GO:0005829">
    <property type="term" value="C:cytosol"/>
    <property type="evidence" value="ECO:0007669"/>
    <property type="project" value="TreeGrafter"/>
</dbReference>
<keyword evidence="3 7" id="KW-0049">Antioxidant</keyword>
<sequence>MFASRHLLAGRQLAFRRLAAPQSATFSTSGVRSVAVGDRIPNVELMEGSPGNKVNIAKELEGKGLVIGVPAAFSPSCSENHIPGYINSSKLKDAGKVFVVSVNDAFVMKAWGKTLDPSGESGIRFLADPDLKFTKELDLSFDGAAIFGGDRGKRYVLVVENGAVKEAHVEPDNTGLDVSAAAKVLG</sequence>
<evidence type="ECO:0000256" key="4">
    <source>
        <dbReference type="ARBA" id="ARBA00023002"/>
    </source>
</evidence>
<dbReference type="InterPro" id="IPR037944">
    <property type="entry name" value="PRX5-like"/>
</dbReference>
<dbReference type="PANTHER" id="PTHR10430">
    <property type="entry name" value="PEROXIREDOXIN"/>
    <property type="match status" value="1"/>
</dbReference>
<comment type="function">
    <text evidence="7">Thiol-specific peroxidase that catalyzes the reduction of hydrogen peroxide and organic hydroperoxides to water and alcohols, respectively. Plays a role in cell protection against oxidative stress by detoxifying peroxides.</text>
</comment>
<dbReference type="GO" id="GO:0045454">
    <property type="term" value="P:cell redox homeostasis"/>
    <property type="evidence" value="ECO:0007669"/>
    <property type="project" value="TreeGrafter"/>
</dbReference>
<dbReference type="InterPro" id="IPR013766">
    <property type="entry name" value="Thioredoxin_domain"/>
</dbReference>
<dbReference type="Proteomes" id="UP000799324">
    <property type="component" value="Unassembled WGS sequence"/>
</dbReference>